<protein>
    <submittedName>
        <fullName evidence="1">Uncharacterized protein</fullName>
    </submittedName>
</protein>
<accession>A0ABP8N5G1</accession>
<dbReference type="Proteomes" id="UP001500840">
    <property type="component" value="Unassembled WGS sequence"/>
</dbReference>
<comment type="caution">
    <text evidence="1">The sequence shown here is derived from an EMBL/GenBank/DDBJ whole genome shotgun (WGS) entry which is preliminary data.</text>
</comment>
<sequence>MGRGDLEGLSSGGGVGTLLLAYRLTLHEDATICAEREECRQAETPGLSARQELCVDSRYYKRVVKVNNTLRRKIAR</sequence>
<reference evidence="2" key="1">
    <citation type="journal article" date="2019" name="Int. J. Syst. Evol. Microbiol.">
        <title>The Global Catalogue of Microorganisms (GCM) 10K type strain sequencing project: providing services to taxonomists for standard genome sequencing and annotation.</title>
        <authorList>
            <consortium name="The Broad Institute Genomics Platform"/>
            <consortium name="The Broad Institute Genome Sequencing Center for Infectious Disease"/>
            <person name="Wu L."/>
            <person name="Ma J."/>
        </authorList>
    </citation>
    <scope>NUCLEOTIDE SEQUENCE [LARGE SCALE GENOMIC DNA]</scope>
    <source>
        <strain evidence="2">JCM 17759</strain>
    </source>
</reference>
<gene>
    <name evidence="1" type="ORF">GCM10023156_39870</name>
</gene>
<name>A0ABP8N5G1_9BACT</name>
<dbReference type="EMBL" id="BAABGA010000049">
    <property type="protein sequence ID" value="GAA4459813.1"/>
    <property type="molecule type" value="Genomic_DNA"/>
</dbReference>
<keyword evidence="2" id="KW-1185">Reference proteome</keyword>
<evidence type="ECO:0000313" key="2">
    <source>
        <dbReference type="Proteomes" id="UP001500840"/>
    </source>
</evidence>
<organism evidence="1 2">
    <name type="scientific">Novipirellula rosea</name>
    <dbReference type="NCBI Taxonomy" id="1031540"/>
    <lineage>
        <taxon>Bacteria</taxon>
        <taxon>Pseudomonadati</taxon>
        <taxon>Planctomycetota</taxon>
        <taxon>Planctomycetia</taxon>
        <taxon>Pirellulales</taxon>
        <taxon>Pirellulaceae</taxon>
        <taxon>Novipirellula</taxon>
    </lineage>
</organism>
<proteinExistence type="predicted"/>
<evidence type="ECO:0000313" key="1">
    <source>
        <dbReference type="EMBL" id="GAA4459813.1"/>
    </source>
</evidence>